<accession>A0A3B4B438</accession>
<dbReference type="SUPFAM" id="SSF53067">
    <property type="entry name" value="Actin-like ATPase domain"/>
    <property type="match status" value="1"/>
</dbReference>
<proteinExistence type="predicted"/>
<sequence>VDCGDGVTHAVPVFEGFALPCAIIRLELAGGDLTEYLMDMLTKRGYSFTSPGRNWRKIIMAIKEEMCYMAQDFEKEITGSIATHHSLSLVKSYELPDGHMVLSGGTTLCPGFAARMNGVSSILASLFTVRQMCISKQEYAECGPSIIHQKCFKTIFFSQFFPYILDI</sequence>
<name>A0A3B4B438_9GOBI</name>
<dbReference type="Ensembl" id="ENSPMGT00000025325.1">
    <property type="protein sequence ID" value="ENSPMGP00000023770.1"/>
    <property type="gene ID" value="ENSPMGG00000019227.1"/>
</dbReference>
<organism evidence="1 2">
    <name type="scientific">Periophthalmus magnuspinnatus</name>
    <dbReference type="NCBI Taxonomy" id="409849"/>
    <lineage>
        <taxon>Eukaryota</taxon>
        <taxon>Metazoa</taxon>
        <taxon>Chordata</taxon>
        <taxon>Craniata</taxon>
        <taxon>Vertebrata</taxon>
        <taxon>Euteleostomi</taxon>
        <taxon>Actinopterygii</taxon>
        <taxon>Neopterygii</taxon>
        <taxon>Teleostei</taxon>
        <taxon>Neoteleostei</taxon>
        <taxon>Acanthomorphata</taxon>
        <taxon>Gobiaria</taxon>
        <taxon>Gobiiformes</taxon>
        <taxon>Gobioidei</taxon>
        <taxon>Gobiidae</taxon>
        <taxon>Oxudercinae</taxon>
        <taxon>Periophthalmus</taxon>
    </lineage>
</organism>
<protein>
    <submittedName>
        <fullName evidence="1">Uncharacterized protein</fullName>
    </submittedName>
</protein>
<dbReference type="Proteomes" id="UP000261520">
    <property type="component" value="Unplaced"/>
</dbReference>
<dbReference type="AlphaFoldDB" id="A0A3B4B438"/>
<keyword evidence="2" id="KW-1185">Reference proteome</keyword>
<dbReference type="Pfam" id="PF00022">
    <property type="entry name" value="Actin"/>
    <property type="match status" value="2"/>
</dbReference>
<evidence type="ECO:0000313" key="2">
    <source>
        <dbReference type="Proteomes" id="UP000261520"/>
    </source>
</evidence>
<evidence type="ECO:0000313" key="1">
    <source>
        <dbReference type="Ensembl" id="ENSPMGP00000023770.1"/>
    </source>
</evidence>
<dbReference type="PANTHER" id="PTHR11937">
    <property type="entry name" value="ACTIN"/>
    <property type="match status" value="1"/>
</dbReference>
<dbReference type="Gene3D" id="3.30.420.40">
    <property type="match status" value="2"/>
</dbReference>
<dbReference type="Gene3D" id="3.90.640.10">
    <property type="entry name" value="Actin, Chain A, domain 4"/>
    <property type="match status" value="1"/>
</dbReference>
<dbReference type="InterPro" id="IPR004000">
    <property type="entry name" value="Actin"/>
</dbReference>
<dbReference type="STRING" id="409849.ENSPMGP00000023770"/>
<reference evidence="1" key="1">
    <citation type="submission" date="2025-08" db="UniProtKB">
        <authorList>
            <consortium name="Ensembl"/>
        </authorList>
    </citation>
    <scope>IDENTIFICATION</scope>
</reference>
<dbReference type="InterPro" id="IPR043129">
    <property type="entry name" value="ATPase_NBD"/>
</dbReference>
<reference evidence="1" key="2">
    <citation type="submission" date="2025-09" db="UniProtKB">
        <authorList>
            <consortium name="Ensembl"/>
        </authorList>
    </citation>
    <scope>IDENTIFICATION</scope>
</reference>